<dbReference type="EMBL" id="BQKI01000082">
    <property type="protein sequence ID" value="GJN30810.1"/>
    <property type="molecule type" value="Genomic_DNA"/>
</dbReference>
<protein>
    <submittedName>
        <fullName evidence="1">Uncharacterized protein</fullName>
    </submittedName>
</protein>
<dbReference type="Proteomes" id="UP001054889">
    <property type="component" value="Unassembled WGS sequence"/>
</dbReference>
<sequence>MNEAAERSRLLLQEEGGDQESLLLPQKMEASGIPILKSKLKPERAKLMPFKISVSVTGWVIINAIASGQDAGPYTGDGSIDIKGCPASKRTTGNWRACFFILGDFLGLVSYKTCPCLFF</sequence>
<gene>
    <name evidence="1" type="primary">gb19147</name>
    <name evidence="1" type="ORF">PR202_gb19147</name>
</gene>
<name>A0AAV5F926_ELECO</name>
<reference evidence="1" key="2">
    <citation type="submission" date="2021-12" db="EMBL/GenBank/DDBJ databases">
        <title>Resequencing data analysis of finger millet.</title>
        <authorList>
            <person name="Hatakeyama M."/>
            <person name="Aluri S."/>
            <person name="Balachadran M.T."/>
            <person name="Sivarajan S.R."/>
            <person name="Poveda L."/>
            <person name="Shimizu-Inatsugi R."/>
            <person name="Schlapbach R."/>
            <person name="Sreeman S.M."/>
            <person name="Shimizu K.K."/>
        </authorList>
    </citation>
    <scope>NUCLEOTIDE SEQUENCE</scope>
</reference>
<evidence type="ECO:0000313" key="1">
    <source>
        <dbReference type="EMBL" id="GJN30810.1"/>
    </source>
</evidence>
<keyword evidence="2" id="KW-1185">Reference proteome</keyword>
<reference evidence="1" key="1">
    <citation type="journal article" date="2018" name="DNA Res.">
        <title>Multiple hybrid de novo genome assembly of finger millet, an orphan allotetraploid crop.</title>
        <authorList>
            <person name="Hatakeyama M."/>
            <person name="Aluri S."/>
            <person name="Balachadran M.T."/>
            <person name="Sivarajan S.R."/>
            <person name="Patrignani A."/>
            <person name="Gruter S."/>
            <person name="Poveda L."/>
            <person name="Shimizu-Inatsugi R."/>
            <person name="Baeten J."/>
            <person name="Francoijs K.J."/>
            <person name="Nataraja K.N."/>
            <person name="Reddy Y.A.N."/>
            <person name="Phadnis S."/>
            <person name="Ravikumar R.L."/>
            <person name="Schlapbach R."/>
            <person name="Sreeman S.M."/>
            <person name="Shimizu K.K."/>
        </authorList>
    </citation>
    <scope>NUCLEOTIDE SEQUENCE</scope>
</reference>
<accession>A0AAV5F926</accession>
<comment type="caution">
    <text evidence="1">The sequence shown here is derived from an EMBL/GenBank/DDBJ whole genome shotgun (WGS) entry which is preliminary data.</text>
</comment>
<proteinExistence type="predicted"/>
<evidence type="ECO:0000313" key="2">
    <source>
        <dbReference type="Proteomes" id="UP001054889"/>
    </source>
</evidence>
<organism evidence="1 2">
    <name type="scientific">Eleusine coracana subsp. coracana</name>
    <dbReference type="NCBI Taxonomy" id="191504"/>
    <lineage>
        <taxon>Eukaryota</taxon>
        <taxon>Viridiplantae</taxon>
        <taxon>Streptophyta</taxon>
        <taxon>Embryophyta</taxon>
        <taxon>Tracheophyta</taxon>
        <taxon>Spermatophyta</taxon>
        <taxon>Magnoliopsida</taxon>
        <taxon>Liliopsida</taxon>
        <taxon>Poales</taxon>
        <taxon>Poaceae</taxon>
        <taxon>PACMAD clade</taxon>
        <taxon>Chloridoideae</taxon>
        <taxon>Cynodonteae</taxon>
        <taxon>Eleusininae</taxon>
        <taxon>Eleusine</taxon>
    </lineage>
</organism>
<dbReference type="AlphaFoldDB" id="A0AAV5F926"/>